<evidence type="ECO:0000313" key="3">
    <source>
        <dbReference type="Proteomes" id="UP000324222"/>
    </source>
</evidence>
<accession>A0A5B7KJ59</accession>
<protein>
    <recommendedName>
        <fullName evidence="4">Secreted protein</fullName>
    </recommendedName>
</protein>
<name>A0A5B7KJ59_PORTR</name>
<feature type="signal peptide" evidence="1">
    <location>
        <begin position="1"/>
        <end position="18"/>
    </location>
</feature>
<gene>
    <name evidence="2" type="ORF">E2C01_100312</name>
</gene>
<proteinExistence type="predicted"/>
<evidence type="ECO:0008006" key="4">
    <source>
        <dbReference type="Google" id="ProtNLM"/>
    </source>
</evidence>
<evidence type="ECO:0000256" key="1">
    <source>
        <dbReference type="SAM" id="SignalP"/>
    </source>
</evidence>
<dbReference type="Proteomes" id="UP000324222">
    <property type="component" value="Unassembled WGS sequence"/>
</dbReference>
<feature type="chain" id="PRO_5022992806" description="Secreted protein" evidence="1">
    <location>
        <begin position="19"/>
        <end position="74"/>
    </location>
</feature>
<organism evidence="2 3">
    <name type="scientific">Portunus trituberculatus</name>
    <name type="common">Swimming crab</name>
    <name type="synonym">Neptunus trituberculatus</name>
    <dbReference type="NCBI Taxonomy" id="210409"/>
    <lineage>
        <taxon>Eukaryota</taxon>
        <taxon>Metazoa</taxon>
        <taxon>Ecdysozoa</taxon>
        <taxon>Arthropoda</taxon>
        <taxon>Crustacea</taxon>
        <taxon>Multicrustacea</taxon>
        <taxon>Malacostraca</taxon>
        <taxon>Eumalacostraca</taxon>
        <taxon>Eucarida</taxon>
        <taxon>Decapoda</taxon>
        <taxon>Pleocyemata</taxon>
        <taxon>Brachyura</taxon>
        <taxon>Eubrachyura</taxon>
        <taxon>Portunoidea</taxon>
        <taxon>Portunidae</taxon>
        <taxon>Portuninae</taxon>
        <taxon>Portunus</taxon>
    </lineage>
</organism>
<dbReference type="EMBL" id="VSRR010141966">
    <property type="protein sequence ID" value="MPD04615.1"/>
    <property type="molecule type" value="Genomic_DNA"/>
</dbReference>
<dbReference type="AlphaFoldDB" id="A0A5B7KJ59"/>
<keyword evidence="3" id="KW-1185">Reference proteome</keyword>
<sequence>MQAAMAVVVVVVVGAVRGIVMQGCYKEVALVKLLTSGELLEVVVVVVVPPPPPPPPPPNLIPLLAFSRCLFTLH</sequence>
<comment type="caution">
    <text evidence="2">The sequence shown here is derived from an EMBL/GenBank/DDBJ whole genome shotgun (WGS) entry which is preliminary data.</text>
</comment>
<keyword evidence="1" id="KW-0732">Signal</keyword>
<evidence type="ECO:0000313" key="2">
    <source>
        <dbReference type="EMBL" id="MPD04615.1"/>
    </source>
</evidence>
<reference evidence="2 3" key="1">
    <citation type="submission" date="2019-05" db="EMBL/GenBank/DDBJ databases">
        <title>Another draft genome of Portunus trituberculatus and its Hox gene families provides insights of decapod evolution.</title>
        <authorList>
            <person name="Jeong J.-H."/>
            <person name="Song I."/>
            <person name="Kim S."/>
            <person name="Choi T."/>
            <person name="Kim D."/>
            <person name="Ryu S."/>
            <person name="Kim W."/>
        </authorList>
    </citation>
    <scope>NUCLEOTIDE SEQUENCE [LARGE SCALE GENOMIC DNA]</scope>
    <source>
        <tissue evidence="2">Muscle</tissue>
    </source>
</reference>